<dbReference type="AlphaFoldDB" id="A0A2R5EXX5"/>
<feature type="chain" id="PRO_5015358158" description="Copper amine oxidase-like N-terminal domain-containing protein" evidence="1">
    <location>
        <begin position="33"/>
        <end position="518"/>
    </location>
</feature>
<evidence type="ECO:0000259" key="2">
    <source>
        <dbReference type="Pfam" id="PF07833"/>
    </source>
</evidence>
<reference evidence="3 4" key="1">
    <citation type="submission" date="2017-08" db="EMBL/GenBank/DDBJ databases">
        <title>Substantial Increase in Enzyme Production by Combined Drug-Resistance Mutations in Paenibacillus agaridevorans.</title>
        <authorList>
            <person name="Tanaka Y."/>
            <person name="Funane K."/>
            <person name="Hosaka T."/>
            <person name="Shiwa Y."/>
            <person name="Fujita N."/>
            <person name="Miyazaki T."/>
            <person name="Yoshikawa H."/>
            <person name="Murakami K."/>
            <person name="Kasahara K."/>
            <person name="Inaoka T."/>
            <person name="Hiraga Y."/>
            <person name="Ochi K."/>
        </authorList>
    </citation>
    <scope>NUCLEOTIDE SEQUENCE [LARGE SCALE GENOMIC DNA]</scope>
    <source>
        <strain evidence="3 4">T-3040</strain>
    </source>
</reference>
<dbReference type="Gene3D" id="3.30.457.10">
    <property type="entry name" value="Copper amine oxidase-like, N-terminal domain"/>
    <property type="match status" value="1"/>
</dbReference>
<sequence length="518" mass="58180">MMITHKLAKTLLAVSLSFGAVLAAAPVPAAYAAEVAAVKIDTAAQAIDRANALHLIPAAAKADAKLVDGIWEITFRGEKSFPRTTNPYLAGFIKLQAKDGKVTEYAASLQSDYVVEYPSDPNDESTFKFTVEEVRDIASKFVEQQNWTLDVQWMDDPYPISDYIAGREFHTARMHIIRYDRSHNGIRDGSNGGYVTVDRVTGDVRAYSVYWKEQTYSPNSAQNAAGLITLNEAANRFYSAVDPFLKWQAIYDPEQPRLIYALHPQYLMTYDGKFPKEYQWENPTIPEKIKPAYSSVLAKKRLLSMYDLNLEYVGGKLAYKLRLKPEINFFQEGLQPSIDANTGAWLDFLNHPLEKPLPDAGEWLEQAAPFVKVGYAAAFLWDNELLRLENEPFIQNAYTLVPFRELLTKLGAKIGWDPVARKVTASKDGTTIVLTVDSDTAIINGETKKLEAPARIKNGRTYVPARLVLETFGADVGWNDESRLVIVKTADNMPNPSADELKKHRFQAQLNWENKALK</sequence>
<evidence type="ECO:0000256" key="1">
    <source>
        <dbReference type="SAM" id="SignalP"/>
    </source>
</evidence>
<keyword evidence="4" id="KW-1185">Reference proteome</keyword>
<dbReference type="EMBL" id="BDQX01000403">
    <property type="protein sequence ID" value="GBG11530.1"/>
    <property type="molecule type" value="Genomic_DNA"/>
</dbReference>
<proteinExistence type="predicted"/>
<dbReference type="InterPro" id="IPR036582">
    <property type="entry name" value="Mao_N_sf"/>
</dbReference>
<evidence type="ECO:0000313" key="4">
    <source>
        <dbReference type="Proteomes" id="UP000245202"/>
    </source>
</evidence>
<accession>A0A2R5EXX5</accession>
<organism evidence="3 4">
    <name type="scientific">Paenibacillus agaridevorans</name>
    <dbReference type="NCBI Taxonomy" id="171404"/>
    <lineage>
        <taxon>Bacteria</taxon>
        <taxon>Bacillati</taxon>
        <taxon>Bacillota</taxon>
        <taxon>Bacilli</taxon>
        <taxon>Bacillales</taxon>
        <taxon>Paenibacillaceae</taxon>
        <taxon>Paenibacillus</taxon>
    </lineage>
</organism>
<comment type="caution">
    <text evidence="3">The sequence shown here is derived from an EMBL/GenBank/DDBJ whole genome shotgun (WGS) entry which is preliminary data.</text>
</comment>
<evidence type="ECO:0000313" key="3">
    <source>
        <dbReference type="EMBL" id="GBG11530.1"/>
    </source>
</evidence>
<keyword evidence="1" id="KW-0732">Signal</keyword>
<gene>
    <name evidence="3" type="ORF">PAT3040_06353</name>
</gene>
<name>A0A2R5EXX5_9BACL</name>
<protein>
    <recommendedName>
        <fullName evidence="2">Copper amine oxidase-like N-terminal domain-containing protein</fullName>
    </recommendedName>
</protein>
<dbReference type="Pfam" id="PF07833">
    <property type="entry name" value="Cu_amine_oxidN1"/>
    <property type="match status" value="1"/>
</dbReference>
<feature type="signal peptide" evidence="1">
    <location>
        <begin position="1"/>
        <end position="32"/>
    </location>
</feature>
<dbReference type="Proteomes" id="UP000245202">
    <property type="component" value="Unassembled WGS sequence"/>
</dbReference>
<feature type="domain" description="Copper amine oxidase-like N-terminal" evidence="2">
    <location>
        <begin position="382"/>
        <end position="487"/>
    </location>
</feature>
<dbReference type="InterPro" id="IPR012854">
    <property type="entry name" value="Cu_amine_oxidase-like_N"/>
</dbReference>
<dbReference type="SUPFAM" id="SSF55383">
    <property type="entry name" value="Copper amine oxidase, domain N"/>
    <property type="match status" value="1"/>
</dbReference>